<dbReference type="EMBL" id="JBHFFA010000002">
    <property type="protein sequence ID" value="KAL2643987.1"/>
    <property type="molecule type" value="Genomic_DNA"/>
</dbReference>
<name>A0ABD1ZBH0_9MARC</name>
<proteinExistence type="predicted"/>
<dbReference type="Proteomes" id="UP001605036">
    <property type="component" value="Unassembled WGS sequence"/>
</dbReference>
<gene>
    <name evidence="2" type="ORF">R1flu_011574</name>
</gene>
<protein>
    <submittedName>
        <fullName evidence="2">Uncharacterized protein</fullName>
    </submittedName>
</protein>
<organism evidence="2 3">
    <name type="scientific">Riccia fluitans</name>
    <dbReference type="NCBI Taxonomy" id="41844"/>
    <lineage>
        <taxon>Eukaryota</taxon>
        <taxon>Viridiplantae</taxon>
        <taxon>Streptophyta</taxon>
        <taxon>Embryophyta</taxon>
        <taxon>Marchantiophyta</taxon>
        <taxon>Marchantiopsida</taxon>
        <taxon>Marchantiidae</taxon>
        <taxon>Marchantiales</taxon>
        <taxon>Ricciaceae</taxon>
        <taxon>Riccia</taxon>
    </lineage>
</organism>
<feature type="compositionally biased region" description="Basic and acidic residues" evidence="1">
    <location>
        <begin position="26"/>
        <end position="42"/>
    </location>
</feature>
<accession>A0ABD1ZBH0</accession>
<dbReference type="AlphaFoldDB" id="A0ABD1ZBH0"/>
<feature type="compositionally biased region" description="Basic residues" evidence="1">
    <location>
        <begin position="14"/>
        <end position="25"/>
    </location>
</feature>
<sequence>MVFCKRLLSVRQYSRPHRRRKRVHREQKNRDREAQGNQETKKQVKNRRRFSFARRLDFLGIQFLSSWLRYTRSTLGSVEEIERSWMIYTSDEAVITKFTEQE</sequence>
<feature type="region of interest" description="Disordered" evidence="1">
    <location>
        <begin position="14"/>
        <end position="46"/>
    </location>
</feature>
<comment type="caution">
    <text evidence="2">The sequence shown here is derived from an EMBL/GenBank/DDBJ whole genome shotgun (WGS) entry which is preliminary data.</text>
</comment>
<keyword evidence="3" id="KW-1185">Reference proteome</keyword>
<evidence type="ECO:0000256" key="1">
    <source>
        <dbReference type="SAM" id="MobiDB-lite"/>
    </source>
</evidence>
<reference evidence="2 3" key="1">
    <citation type="submission" date="2024-09" db="EMBL/GenBank/DDBJ databases">
        <title>Chromosome-scale assembly of Riccia fluitans.</title>
        <authorList>
            <person name="Paukszto L."/>
            <person name="Sawicki J."/>
            <person name="Karawczyk K."/>
            <person name="Piernik-Szablinska J."/>
            <person name="Szczecinska M."/>
            <person name="Mazdziarz M."/>
        </authorList>
    </citation>
    <scope>NUCLEOTIDE SEQUENCE [LARGE SCALE GENOMIC DNA]</scope>
    <source>
        <strain evidence="2">Rf_01</strain>
        <tissue evidence="2">Aerial parts of the thallus</tissue>
    </source>
</reference>
<evidence type="ECO:0000313" key="2">
    <source>
        <dbReference type="EMBL" id="KAL2643987.1"/>
    </source>
</evidence>
<evidence type="ECO:0000313" key="3">
    <source>
        <dbReference type="Proteomes" id="UP001605036"/>
    </source>
</evidence>